<gene>
    <name evidence="2" type="ORF">SAMN02745912_03393</name>
</gene>
<proteinExistence type="predicted"/>
<accession>A0A1M6SQ01</accession>
<feature type="signal peptide" evidence="1">
    <location>
        <begin position="1"/>
        <end position="21"/>
    </location>
</feature>
<sequence>MRKISSILLILLLLMSFVACHKEKAGFSKVNEEGSTSSVKDNSNHIFSETKLKEIELNKKFIKVALEEREDIYERDILVLINKWHHELYETNMRLLPILLRACMIDQTTHDIIHNLNISSLDNKKSIKKINSWALNNLAHTQTLLDFKQEPGQDPWGVAYGRPIYKKLLPSEMKAMSIYSGKITGKCATIANLNYSIFRLLGIEPDNIMNLKISGHVFGLAKLNDQIIVLDNNNIKLLNDSLRSWITEEHYYGFYNDVISVNKNIVINDEILDTKGSLLDAICKVNNIELQKENIDFLEIEVDRDRIISTIFSDSQTKSMILTKYAYQSLYVKKPELYLKASLRAPKAVELANELETVEEIIKWINNNITYGSIFEDYNERIMLADQVIVFKTGGLKDQAVLAYTLLTLKGHEPEIKITKDNIYIDLGSKIYDVENWHEVSLISGNVELIWKIKKE</sequence>
<evidence type="ECO:0000256" key="1">
    <source>
        <dbReference type="SAM" id="SignalP"/>
    </source>
</evidence>
<dbReference type="STRING" id="1121301.SAMN02745912_03393"/>
<dbReference type="OrthoDB" id="9761875at2"/>
<dbReference type="EMBL" id="FRAG01000066">
    <property type="protein sequence ID" value="SHK46775.1"/>
    <property type="molecule type" value="Genomic_DNA"/>
</dbReference>
<organism evidence="2 3">
    <name type="scientific">Paramaledivibacter caminithermalis (strain DSM 15212 / CIP 107654 / DViRD3)</name>
    <name type="common">Clostridium caminithermale</name>
    <dbReference type="NCBI Taxonomy" id="1121301"/>
    <lineage>
        <taxon>Bacteria</taxon>
        <taxon>Bacillati</taxon>
        <taxon>Bacillota</taxon>
        <taxon>Clostridia</taxon>
        <taxon>Peptostreptococcales</taxon>
        <taxon>Caminicellaceae</taxon>
        <taxon>Paramaledivibacter</taxon>
    </lineage>
</organism>
<dbReference type="AlphaFoldDB" id="A0A1M6SQ01"/>
<dbReference type="Proteomes" id="UP000184465">
    <property type="component" value="Unassembled WGS sequence"/>
</dbReference>
<dbReference type="RefSeq" id="WP_073152808.1">
    <property type="nucleotide sequence ID" value="NZ_FRAG01000066.1"/>
</dbReference>
<keyword evidence="1" id="KW-0732">Signal</keyword>
<dbReference type="Gene3D" id="3.10.620.30">
    <property type="match status" value="1"/>
</dbReference>
<protein>
    <recommendedName>
        <fullName evidence="4">Transglutaminase-like superfamily protein</fullName>
    </recommendedName>
</protein>
<evidence type="ECO:0000313" key="2">
    <source>
        <dbReference type="EMBL" id="SHK46775.1"/>
    </source>
</evidence>
<feature type="chain" id="PRO_5009920919" description="Transglutaminase-like superfamily protein" evidence="1">
    <location>
        <begin position="22"/>
        <end position="456"/>
    </location>
</feature>
<reference evidence="2 3" key="1">
    <citation type="submission" date="2016-11" db="EMBL/GenBank/DDBJ databases">
        <authorList>
            <person name="Jaros S."/>
            <person name="Januszkiewicz K."/>
            <person name="Wedrychowicz H."/>
        </authorList>
    </citation>
    <scope>NUCLEOTIDE SEQUENCE [LARGE SCALE GENOMIC DNA]</scope>
    <source>
        <strain evidence="2 3">DSM 15212</strain>
    </source>
</reference>
<evidence type="ECO:0000313" key="3">
    <source>
        <dbReference type="Proteomes" id="UP000184465"/>
    </source>
</evidence>
<name>A0A1M6SQ01_PARC5</name>
<dbReference type="PROSITE" id="PS51257">
    <property type="entry name" value="PROKAR_LIPOPROTEIN"/>
    <property type="match status" value="1"/>
</dbReference>
<keyword evidence="3" id="KW-1185">Reference proteome</keyword>
<evidence type="ECO:0008006" key="4">
    <source>
        <dbReference type="Google" id="ProtNLM"/>
    </source>
</evidence>